<proteinExistence type="predicted"/>
<gene>
    <name evidence="2" type="ORF">AFUS01_LOCUS5471</name>
</gene>
<evidence type="ECO:0000313" key="2">
    <source>
        <dbReference type="EMBL" id="CAG7715936.1"/>
    </source>
</evidence>
<dbReference type="Proteomes" id="UP000708208">
    <property type="component" value="Unassembled WGS sequence"/>
</dbReference>
<comment type="caution">
    <text evidence="2">The sequence shown here is derived from an EMBL/GenBank/DDBJ whole genome shotgun (WGS) entry which is preliminary data.</text>
</comment>
<keyword evidence="1" id="KW-1133">Transmembrane helix</keyword>
<keyword evidence="3" id="KW-1185">Reference proteome</keyword>
<feature type="non-terminal residue" evidence="2">
    <location>
        <position position="77"/>
    </location>
</feature>
<reference evidence="2" key="1">
    <citation type="submission" date="2021-06" db="EMBL/GenBank/DDBJ databases">
        <authorList>
            <person name="Hodson N. C."/>
            <person name="Mongue J. A."/>
            <person name="Jaron S. K."/>
        </authorList>
    </citation>
    <scope>NUCLEOTIDE SEQUENCE</scope>
</reference>
<evidence type="ECO:0000313" key="3">
    <source>
        <dbReference type="Proteomes" id="UP000708208"/>
    </source>
</evidence>
<name>A0A8J2NK80_9HEXA</name>
<accession>A0A8J2NK80</accession>
<dbReference type="EMBL" id="CAJVCH010034897">
    <property type="protein sequence ID" value="CAG7715936.1"/>
    <property type="molecule type" value="Genomic_DNA"/>
</dbReference>
<evidence type="ECO:0000256" key="1">
    <source>
        <dbReference type="SAM" id="Phobius"/>
    </source>
</evidence>
<keyword evidence="1" id="KW-0472">Membrane</keyword>
<organism evidence="2 3">
    <name type="scientific">Allacma fusca</name>
    <dbReference type="NCBI Taxonomy" id="39272"/>
    <lineage>
        <taxon>Eukaryota</taxon>
        <taxon>Metazoa</taxon>
        <taxon>Ecdysozoa</taxon>
        <taxon>Arthropoda</taxon>
        <taxon>Hexapoda</taxon>
        <taxon>Collembola</taxon>
        <taxon>Symphypleona</taxon>
        <taxon>Sminthuridae</taxon>
        <taxon>Allacma</taxon>
    </lineage>
</organism>
<sequence>MGIPQISGRILLVIAFATLLGTYAYLRQLPGSWNFQILETSTEIAAIPNTKQLKNLSYSLDLVNGQQFVANLRSSKP</sequence>
<protein>
    <submittedName>
        <fullName evidence="2">Uncharacterized protein</fullName>
    </submittedName>
</protein>
<keyword evidence="1" id="KW-0812">Transmembrane</keyword>
<dbReference type="AlphaFoldDB" id="A0A8J2NK80"/>
<feature type="transmembrane region" description="Helical" evidence="1">
    <location>
        <begin position="6"/>
        <end position="26"/>
    </location>
</feature>